<name>A0A931G9H5_9MICC</name>
<evidence type="ECO:0000256" key="4">
    <source>
        <dbReference type="SAM" id="MobiDB-lite"/>
    </source>
</evidence>
<feature type="region of interest" description="Disordered" evidence="4">
    <location>
        <begin position="554"/>
        <end position="596"/>
    </location>
</feature>
<keyword evidence="2" id="KW-0547">Nucleotide-binding</keyword>
<keyword evidence="1" id="KW-0227">DNA damage</keyword>
<keyword evidence="2" id="KW-0347">Helicase</keyword>
<proteinExistence type="predicted"/>
<feature type="compositionally biased region" description="Low complexity" evidence="4">
    <location>
        <begin position="566"/>
        <end position="590"/>
    </location>
</feature>
<evidence type="ECO:0000313" key="6">
    <source>
        <dbReference type="EMBL" id="MBG0738702.1"/>
    </source>
</evidence>
<dbReference type="RefSeq" id="WP_196395650.1">
    <property type="nucleotide sequence ID" value="NZ_JADNYM010000005.1"/>
</dbReference>
<organism evidence="6 7">
    <name type="scientific">Arthrobacter terrae</name>
    <dbReference type="NCBI Taxonomy" id="2935737"/>
    <lineage>
        <taxon>Bacteria</taxon>
        <taxon>Bacillati</taxon>
        <taxon>Actinomycetota</taxon>
        <taxon>Actinomycetes</taxon>
        <taxon>Micrococcales</taxon>
        <taxon>Micrococcaceae</taxon>
        <taxon>Arthrobacter</taxon>
    </lineage>
</organism>
<gene>
    <name evidence="6" type="ORF">IV500_04610</name>
</gene>
<reference evidence="6 7" key="1">
    <citation type="submission" date="2020-11" db="EMBL/GenBank/DDBJ databases">
        <title>Arthrobacter antarcticus sp. nov., isolated from Antarctic Soil.</title>
        <authorList>
            <person name="Li J."/>
        </authorList>
    </citation>
    <scope>NUCLEOTIDE SEQUENCE [LARGE SCALE GENOMIC DNA]</scope>
    <source>
        <strain evidence="6 7">Z1-20</strain>
    </source>
</reference>
<evidence type="ECO:0000313" key="7">
    <source>
        <dbReference type="Proteomes" id="UP000655366"/>
    </source>
</evidence>
<comment type="caution">
    <text evidence="6">The sequence shown here is derived from an EMBL/GenBank/DDBJ whole genome shotgun (WGS) entry which is preliminary data.</text>
</comment>
<evidence type="ECO:0000256" key="2">
    <source>
        <dbReference type="ARBA" id="ARBA00022806"/>
    </source>
</evidence>
<accession>A0A931G9H5</accession>
<protein>
    <submittedName>
        <fullName evidence="6">PD-(D/E)XK nuclease family protein</fullName>
    </submittedName>
</protein>
<dbReference type="GO" id="GO:0006281">
    <property type="term" value="P:DNA repair"/>
    <property type="evidence" value="ECO:0007669"/>
    <property type="project" value="UniProtKB-KW"/>
</dbReference>
<dbReference type="Proteomes" id="UP000655366">
    <property type="component" value="Unassembled WGS sequence"/>
</dbReference>
<dbReference type="AlphaFoldDB" id="A0A931G9H5"/>
<dbReference type="GO" id="GO:0004386">
    <property type="term" value="F:helicase activity"/>
    <property type="evidence" value="ECO:0007669"/>
    <property type="project" value="UniProtKB-KW"/>
</dbReference>
<sequence length="625" mass="67922">MNQTTPLLRDKLAWDGKKLVVTDAAVISKIRRKALSASTSKSMQSCAARWVGERLLRNEIEDPFAPAPLGTSAHSIMEDLFDEEVYERNERTLRLAEALTIRDADVMWPDAEAEPDGARALTRINRRRWIEDVKTAYEGLFVIEDPKTIEVYARELQIDGLTINGVPTNGFIDRVRYGVNKRGKEGLVAEDYKTGKVPTKFHLRYGDDHGDQLRVYAAALKEKTGEMPVGATVLYTKFGEARDVDLSQGAMSKTLKTFELSWKRHNRYMETREFPTKVSALCGWCPLINACPVAKEEGKSVSEKVADQMHSATHLGIPALRPGASVAPMASTEDTIVAHHGQDVAFYMPDPFSYGIPDEEMAEVERASELAAHMYGSGENPIVSSDKDYAMTRKITEGKPWEPYTVEGELNPISYAAIGLFGTAELAVEALHRAGLPISGTNVKALASTFQHIIAEAQEHWTGSTSASDGANSRMRGAIRTVLATLPMPFGEDAAAWDAWVAGAIRRCKSITAVALHLFSEERPDAPWEALANVTPGSAPVAVAAAAPAPKEAAKAAPKAAEKAEPVPVAEEPAEAPAEPAETPVETPAAEPRRVVRKTATKTSALADDLDFLPDSFATDADVFA</sequence>
<dbReference type="InterPro" id="IPR011604">
    <property type="entry name" value="PDDEXK-like_dom_sf"/>
</dbReference>
<keyword evidence="2" id="KW-0067">ATP-binding</keyword>
<keyword evidence="7" id="KW-1185">Reference proteome</keyword>
<dbReference type="EMBL" id="JADNYM010000005">
    <property type="protein sequence ID" value="MBG0738702.1"/>
    <property type="molecule type" value="Genomic_DNA"/>
</dbReference>
<dbReference type="Pfam" id="PF12705">
    <property type="entry name" value="PDDEXK_1"/>
    <property type="match status" value="1"/>
</dbReference>
<evidence type="ECO:0000256" key="3">
    <source>
        <dbReference type="ARBA" id="ARBA00023204"/>
    </source>
</evidence>
<evidence type="ECO:0000259" key="5">
    <source>
        <dbReference type="Pfam" id="PF12705"/>
    </source>
</evidence>
<keyword evidence="2" id="KW-0378">Hydrolase</keyword>
<keyword evidence="3" id="KW-0234">DNA repair</keyword>
<feature type="domain" description="PD-(D/E)XK endonuclease-like" evidence="5">
    <location>
        <begin position="35"/>
        <end position="292"/>
    </location>
</feature>
<dbReference type="InterPro" id="IPR038726">
    <property type="entry name" value="PDDEXK_AddAB-type"/>
</dbReference>
<evidence type="ECO:0000256" key="1">
    <source>
        <dbReference type="ARBA" id="ARBA00022763"/>
    </source>
</evidence>
<dbReference type="Gene3D" id="3.90.320.10">
    <property type="match status" value="1"/>
</dbReference>